<accession>K9VBN2</accession>
<dbReference type="EMBL" id="CP003614">
    <property type="protein sequence ID" value="AFZ05291.1"/>
    <property type="molecule type" value="Genomic_DNA"/>
</dbReference>
<evidence type="ECO:0000313" key="2">
    <source>
        <dbReference type="Proteomes" id="UP000010478"/>
    </source>
</evidence>
<reference evidence="1 2" key="1">
    <citation type="submission" date="2012-05" db="EMBL/GenBank/DDBJ databases">
        <title>Finished chromosome of genome of Oscillatoria sp. PCC 7112.</title>
        <authorList>
            <consortium name="US DOE Joint Genome Institute"/>
            <person name="Gugger M."/>
            <person name="Coursin T."/>
            <person name="Rippka R."/>
            <person name="Tandeau De Marsac N."/>
            <person name="Huntemann M."/>
            <person name="Wei C.-L."/>
            <person name="Han J."/>
            <person name="Detter J.C."/>
            <person name="Han C."/>
            <person name="Tapia R."/>
            <person name="Davenport K."/>
            <person name="Daligault H."/>
            <person name="Erkkila T."/>
            <person name="Gu W."/>
            <person name="Munk A.C.C."/>
            <person name="Teshima H."/>
            <person name="Xu Y."/>
            <person name="Chain P."/>
            <person name="Chen A."/>
            <person name="Krypides N."/>
            <person name="Mavromatis K."/>
            <person name="Markowitz V."/>
            <person name="Szeto E."/>
            <person name="Ivanova N."/>
            <person name="Mikhailova N."/>
            <person name="Ovchinnikova G."/>
            <person name="Pagani I."/>
            <person name="Pati A."/>
            <person name="Goodwin L."/>
            <person name="Peters L."/>
            <person name="Pitluck S."/>
            <person name="Woyke T."/>
            <person name="Kerfeld C."/>
        </authorList>
    </citation>
    <scope>NUCLEOTIDE SEQUENCE [LARGE SCALE GENOMIC DNA]</scope>
    <source>
        <strain evidence="1 2">PCC 7112</strain>
    </source>
</reference>
<name>K9VBN2_9CYAN</name>
<dbReference type="AlphaFoldDB" id="K9VBN2"/>
<gene>
    <name evidence="1" type="ORF">Osc7112_0701</name>
</gene>
<keyword evidence="2" id="KW-1185">Reference proteome</keyword>
<sequence length="68" mass="7698">MNSRRGEFYKQSVPLTHNLINPLAPNGKSRSTSIKPALNHRRIALIADDRTYGYNYIGKCDRVNCSTC</sequence>
<dbReference type="HOGENOM" id="CLU_2789936_0_0_3"/>
<organism evidence="1 2">
    <name type="scientific">Phormidium nigroviride PCC 7112</name>
    <dbReference type="NCBI Taxonomy" id="179408"/>
    <lineage>
        <taxon>Bacteria</taxon>
        <taxon>Bacillati</taxon>
        <taxon>Cyanobacteriota</taxon>
        <taxon>Cyanophyceae</taxon>
        <taxon>Oscillatoriophycideae</taxon>
        <taxon>Oscillatoriales</taxon>
        <taxon>Oscillatoriaceae</taxon>
        <taxon>Phormidium</taxon>
    </lineage>
</organism>
<dbReference type="KEGG" id="oni:Osc7112_0701"/>
<evidence type="ECO:0000313" key="1">
    <source>
        <dbReference type="EMBL" id="AFZ05291.1"/>
    </source>
</evidence>
<dbReference type="Proteomes" id="UP000010478">
    <property type="component" value="Chromosome"/>
</dbReference>
<protein>
    <submittedName>
        <fullName evidence="1">Uncharacterized protein</fullName>
    </submittedName>
</protein>
<proteinExistence type="predicted"/>